<evidence type="ECO:0000256" key="1">
    <source>
        <dbReference type="SAM" id="MobiDB-lite"/>
    </source>
</evidence>
<accession>A0A8J4EPJ9</accession>
<sequence>MGHDPAMTVTSLGAAGIGELDESVYRYVLAHGDVTPAAVAVALDIGTERAARSLDRLRTDGLLHRLGGRRRRYGPSEPRVAVEALLRARTAELDATRAAVDELVDLFHNGQSPGPDTDAIQVLHGAEALGHWFVRLQQEARDEVLSLDRPPYALTFTNPIEPVTLGQGVRYRVVYAPEALDQPGGLDEIRRQVAGGEQARVMPGLLLKMTVADRRRALLPLSLDFTEVRAVVVHRSTLLDGLVDLFESYWRRAVPLSHVLADRAAVERAAPLADGTGPGTQRAEPAPLGSDDGIDHDDRELLAMLVSGLKDEAVARQLGWSLRTMRRRVQRLHQRLGATNRFQAGVQAARRGWI</sequence>
<gene>
    <name evidence="3" type="ORF">NUM_67040</name>
</gene>
<dbReference type="GO" id="GO:0006355">
    <property type="term" value="P:regulation of DNA-templated transcription"/>
    <property type="evidence" value="ECO:0007669"/>
    <property type="project" value="InterPro"/>
</dbReference>
<dbReference type="Gene3D" id="1.10.10.10">
    <property type="entry name" value="Winged helix-like DNA-binding domain superfamily/Winged helix DNA-binding domain"/>
    <property type="match status" value="2"/>
</dbReference>
<evidence type="ECO:0000313" key="4">
    <source>
        <dbReference type="Proteomes" id="UP000614996"/>
    </source>
</evidence>
<proteinExistence type="predicted"/>
<dbReference type="Pfam" id="PF01978">
    <property type="entry name" value="TrmB"/>
    <property type="match status" value="1"/>
</dbReference>
<name>A0A8J4EPJ9_9ACTN</name>
<comment type="caution">
    <text evidence="3">The sequence shown here is derived from an EMBL/GenBank/DDBJ whole genome shotgun (WGS) entry which is preliminary data.</text>
</comment>
<dbReference type="SUPFAM" id="SSF46785">
    <property type="entry name" value="Winged helix' DNA-binding domain"/>
    <property type="match status" value="1"/>
</dbReference>
<dbReference type="InterPro" id="IPR036388">
    <property type="entry name" value="WH-like_DNA-bd_sf"/>
</dbReference>
<dbReference type="InterPro" id="IPR002831">
    <property type="entry name" value="Tscrpt_reg_TrmB_N"/>
</dbReference>
<protein>
    <recommendedName>
        <fullName evidence="2">HTH luxR-type domain-containing protein</fullName>
    </recommendedName>
</protein>
<dbReference type="InterPro" id="IPR051797">
    <property type="entry name" value="TrmB-like"/>
</dbReference>
<dbReference type="Proteomes" id="UP000614996">
    <property type="component" value="Unassembled WGS sequence"/>
</dbReference>
<dbReference type="PANTHER" id="PTHR34293">
    <property type="entry name" value="HTH-TYPE TRANSCRIPTIONAL REGULATOR TRMBL2"/>
    <property type="match status" value="1"/>
</dbReference>
<dbReference type="SMART" id="SM00421">
    <property type="entry name" value="HTH_LUXR"/>
    <property type="match status" value="1"/>
</dbReference>
<dbReference type="SUPFAM" id="SSF46894">
    <property type="entry name" value="C-terminal effector domain of the bipartite response regulators"/>
    <property type="match status" value="1"/>
</dbReference>
<feature type="domain" description="HTH luxR-type" evidence="2">
    <location>
        <begin position="291"/>
        <end position="348"/>
    </location>
</feature>
<dbReference type="InterPro" id="IPR036390">
    <property type="entry name" value="WH_DNA-bd_sf"/>
</dbReference>
<evidence type="ECO:0000313" key="3">
    <source>
        <dbReference type="EMBL" id="GIL31450.1"/>
    </source>
</evidence>
<dbReference type="InterPro" id="IPR016032">
    <property type="entry name" value="Sig_transdc_resp-reg_C-effctor"/>
</dbReference>
<reference evidence="4" key="1">
    <citation type="journal article" date="2021" name="Int. J. Syst. Evol. Microbiol.">
        <title>Actinocatenispora comari sp. nov., an endophytic actinomycete isolated from aerial parts of Comarum salesowianum.</title>
        <authorList>
            <person name="Oyunbileg N."/>
            <person name="Iizaka Y."/>
            <person name="Hamada M."/>
            <person name="Davaapurev B.O."/>
            <person name="Fukumoto A."/>
            <person name="Tsetseg B."/>
            <person name="Kato F."/>
            <person name="Tamura T."/>
            <person name="Batkhuu J."/>
            <person name="Anzai Y."/>
        </authorList>
    </citation>
    <scope>NUCLEOTIDE SEQUENCE [LARGE SCALE GENOMIC DNA]</scope>
    <source>
        <strain evidence="4">NUM-2625</strain>
    </source>
</reference>
<dbReference type="AlphaFoldDB" id="A0A8J4EPJ9"/>
<dbReference type="EMBL" id="BOPO01000146">
    <property type="protein sequence ID" value="GIL31450.1"/>
    <property type="molecule type" value="Genomic_DNA"/>
</dbReference>
<keyword evidence="4" id="KW-1185">Reference proteome</keyword>
<dbReference type="InterPro" id="IPR000792">
    <property type="entry name" value="Tscrpt_reg_LuxR_C"/>
</dbReference>
<feature type="region of interest" description="Disordered" evidence="1">
    <location>
        <begin position="271"/>
        <end position="293"/>
    </location>
</feature>
<organism evidence="3 4">
    <name type="scientific">Actinocatenispora comari</name>
    <dbReference type="NCBI Taxonomy" id="2807577"/>
    <lineage>
        <taxon>Bacteria</taxon>
        <taxon>Bacillati</taxon>
        <taxon>Actinomycetota</taxon>
        <taxon>Actinomycetes</taxon>
        <taxon>Micromonosporales</taxon>
        <taxon>Micromonosporaceae</taxon>
        <taxon>Actinocatenispora</taxon>
    </lineage>
</organism>
<dbReference type="PANTHER" id="PTHR34293:SF1">
    <property type="entry name" value="HTH-TYPE TRANSCRIPTIONAL REGULATOR TRMBL2"/>
    <property type="match status" value="1"/>
</dbReference>
<evidence type="ECO:0000259" key="2">
    <source>
        <dbReference type="SMART" id="SM00421"/>
    </source>
</evidence>
<dbReference type="GO" id="GO:0003677">
    <property type="term" value="F:DNA binding"/>
    <property type="evidence" value="ECO:0007669"/>
    <property type="project" value="InterPro"/>
</dbReference>